<dbReference type="EMBL" id="FOXM01000002">
    <property type="protein sequence ID" value="SFP38454.1"/>
    <property type="molecule type" value="Genomic_DNA"/>
</dbReference>
<evidence type="ECO:0000313" key="2">
    <source>
        <dbReference type="Proteomes" id="UP000243084"/>
    </source>
</evidence>
<gene>
    <name evidence="1" type="ORF">SAMN05216229_10276</name>
</gene>
<reference evidence="2" key="1">
    <citation type="submission" date="2016-10" db="EMBL/GenBank/DDBJ databases">
        <authorList>
            <person name="Varghese N."/>
            <person name="Submissions S."/>
        </authorList>
    </citation>
    <scope>NUCLEOTIDE SEQUENCE [LARGE SCALE GENOMIC DNA]</scope>
    <source>
        <strain evidence="2">JCM 18195</strain>
    </source>
</reference>
<organism evidence="1 2">
    <name type="scientific">Geopseudomonas sagittaria</name>
    <dbReference type="NCBI Taxonomy" id="1135990"/>
    <lineage>
        <taxon>Bacteria</taxon>
        <taxon>Pseudomonadati</taxon>
        <taxon>Pseudomonadota</taxon>
        <taxon>Gammaproteobacteria</taxon>
        <taxon>Pseudomonadales</taxon>
        <taxon>Pseudomonadaceae</taxon>
        <taxon>Geopseudomonas</taxon>
    </lineage>
</organism>
<evidence type="ECO:0000313" key="1">
    <source>
        <dbReference type="EMBL" id="SFP38454.1"/>
    </source>
</evidence>
<name>A0A1I5PWU3_9GAMM</name>
<proteinExistence type="predicted"/>
<dbReference type="Proteomes" id="UP000243084">
    <property type="component" value="Unassembled WGS sequence"/>
</dbReference>
<dbReference type="RefSeq" id="WP_092428048.1">
    <property type="nucleotide sequence ID" value="NZ_FOXM01000002.1"/>
</dbReference>
<accession>A0A1I5PWU3</accession>
<dbReference type="OrthoDB" id="9134102at2"/>
<keyword evidence="2" id="KW-1185">Reference proteome</keyword>
<dbReference type="AlphaFoldDB" id="A0A1I5PWU3"/>
<sequence>MPTENQSASDEILIVRQVSRDTDRSYTARCPHCSQVIGLEGDDLDEIRGEQYQHKRCGGWLEVDNAAAFVRELPEAAP</sequence>
<protein>
    <submittedName>
        <fullName evidence="1">Uncharacterized protein</fullName>
    </submittedName>
</protein>